<dbReference type="GeneID" id="94843030"/>
<comment type="caution">
    <text evidence="2">The sequence shown here is derived from an EMBL/GenBank/DDBJ whole genome shotgun (WGS) entry which is preliminary data.</text>
</comment>
<proteinExistence type="predicted"/>
<feature type="transmembrane region" description="Helical" evidence="1">
    <location>
        <begin position="164"/>
        <end position="183"/>
    </location>
</feature>
<feature type="transmembrane region" description="Helical" evidence="1">
    <location>
        <begin position="135"/>
        <end position="152"/>
    </location>
</feature>
<evidence type="ECO:0000256" key="1">
    <source>
        <dbReference type="SAM" id="Phobius"/>
    </source>
</evidence>
<evidence type="ECO:0008006" key="4">
    <source>
        <dbReference type="Google" id="ProtNLM"/>
    </source>
</evidence>
<feature type="transmembrane region" description="Helical" evidence="1">
    <location>
        <begin position="219"/>
        <end position="238"/>
    </location>
</feature>
<keyword evidence="1" id="KW-0472">Membrane</keyword>
<accession>A0A1J4JV91</accession>
<protein>
    <recommendedName>
        <fullName evidence="4">ZIP Zinc transporter family protein</fullName>
    </recommendedName>
</protein>
<dbReference type="VEuPathDB" id="TrichDB:TRFO_32128"/>
<gene>
    <name evidence="2" type="ORF">TRFO_32128</name>
</gene>
<keyword evidence="3" id="KW-1185">Reference proteome</keyword>
<reference evidence="2" key="1">
    <citation type="submission" date="2016-10" db="EMBL/GenBank/DDBJ databases">
        <authorList>
            <person name="Benchimol M."/>
            <person name="Almeida L.G."/>
            <person name="Vasconcelos A.T."/>
            <person name="Perreira-Neves A."/>
            <person name="Rosa I.A."/>
            <person name="Tasca T."/>
            <person name="Bogo M.R."/>
            <person name="de Souza W."/>
        </authorList>
    </citation>
    <scope>NUCLEOTIDE SEQUENCE [LARGE SCALE GENOMIC DNA]</scope>
    <source>
        <strain evidence="2">K</strain>
    </source>
</reference>
<feature type="transmembrane region" description="Helical" evidence="1">
    <location>
        <begin position="6"/>
        <end position="26"/>
    </location>
</feature>
<feature type="transmembrane region" description="Helical" evidence="1">
    <location>
        <begin position="65"/>
        <end position="87"/>
    </location>
</feature>
<name>A0A1J4JV91_9EUKA</name>
<feature type="transmembrane region" description="Helical" evidence="1">
    <location>
        <begin position="38"/>
        <end position="59"/>
    </location>
</feature>
<evidence type="ECO:0000313" key="2">
    <source>
        <dbReference type="EMBL" id="OHT01181.1"/>
    </source>
</evidence>
<sequence>MVLQLIELKAIYFVCFFLIHIIGSYLGFKIKSEKFDDLIELFIGSFLISFSITCIIPKAELSMSGSYPYASLISLSIFTILTLYNFLHESIALMDENILMTCDVIHSPSASLNEYTPISQNDQQKFHFWDNLATIFYYVIYCIYIIIVSLYHSSLDNIEELNSIIPFILTFRLFEAFTMSKFLQKMSIKKFTLMLLSLISSILPVLMLIPTNIKNIDNILGSAMALILGVYMYFGAMSIQNGMSKQPRNLSIAAVVLLSTFVIVCTIQTLDFHYGK</sequence>
<dbReference type="RefSeq" id="XP_068354317.1">
    <property type="nucleotide sequence ID" value="XM_068508326.1"/>
</dbReference>
<feature type="transmembrane region" description="Helical" evidence="1">
    <location>
        <begin position="195"/>
        <end position="213"/>
    </location>
</feature>
<organism evidence="2 3">
    <name type="scientific">Tritrichomonas foetus</name>
    <dbReference type="NCBI Taxonomy" id="1144522"/>
    <lineage>
        <taxon>Eukaryota</taxon>
        <taxon>Metamonada</taxon>
        <taxon>Parabasalia</taxon>
        <taxon>Tritrichomonadida</taxon>
        <taxon>Tritrichomonadidae</taxon>
        <taxon>Tritrichomonas</taxon>
    </lineage>
</organism>
<dbReference type="Proteomes" id="UP000179807">
    <property type="component" value="Unassembled WGS sequence"/>
</dbReference>
<dbReference type="AlphaFoldDB" id="A0A1J4JV91"/>
<evidence type="ECO:0000313" key="3">
    <source>
        <dbReference type="Proteomes" id="UP000179807"/>
    </source>
</evidence>
<dbReference type="EMBL" id="MLAK01000925">
    <property type="protein sequence ID" value="OHT01181.1"/>
    <property type="molecule type" value="Genomic_DNA"/>
</dbReference>
<keyword evidence="1" id="KW-0812">Transmembrane</keyword>
<keyword evidence="1" id="KW-1133">Transmembrane helix</keyword>
<feature type="transmembrane region" description="Helical" evidence="1">
    <location>
        <begin position="250"/>
        <end position="270"/>
    </location>
</feature>